<comment type="subcellular location">
    <subcellularLocation>
        <location evidence="1">Membrane</location>
    </subcellularLocation>
</comment>
<keyword evidence="7" id="KW-1185">Reference proteome</keyword>
<dbReference type="RefSeq" id="XP_030374184.1">
    <property type="nucleotide sequence ID" value="XM_030518324.1"/>
</dbReference>
<keyword evidence="4" id="KW-1133">Transmembrane helix</keyword>
<evidence type="ECO:0000256" key="5">
    <source>
        <dbReference type="ARBA" id="ARBA00023136"/>
    </source>
</evidence>
<dbReference type="PRINTS" id="PR01537">
    <property type="entry name" value="INTRLKN1R1F"/>
</dbReference>
<gene>
    <name evidence="8" type="primary">LOC115623783</name>
</gene>
<dbReference type="SUPFAM" id="SSF52200">
    <property type="entry name" value="Toll/Interleukin receptor TIR domain"/>
    <property type="match status" value="1"/>
</dbReference>
<dbReference type="GO" id="GO:0007165">
    <property type="term" value="P:signal transduction"/>
    <property type="evidence" value="ECO:0007669"/>
    <property type="project" value="InterPro"/>
</dbReference>
<reference evidence="8" key="1">
    <citation type="submission" date="2025-08" db="UniProtKB">
        <authorList>
            <consortium name="RefSeq"/>
        </authorList>
    </citation>
    <scope>IDENTIFICATION</scope>
    <source>
        <strain evidence="8">11010-0011.00</strain>
        <tissue evidence="8">Whole body</tissue>
    </source>
</reference>
<evidence type="ECO:0000256" key="2">
    <source>
        <dbReference type="ARBA" id="ARBA00022692"/>
    </source>
</evidence>
<dbReference type="InterPro" id="IPR000157">
    <property type="entry name" value="TIR_dom"/>
</dbReference>
<evidence type="ECO:0000313" key="8">
    <source>
        <dbReference type="RefSeq" id="XP_030374184.1"/>
    </source>
</evidence>
<keyword evidence="3" id="KW-0732">Signal</keyword>
<dbReference type="PANTHER" id="PTHR24365:SF530">
    <property type="entry name" value="MSTPROX-RELATED"/>
    <property type="match status" value="1"/>
</dbReference>
<protein>
    <submittedName>
        <fullName evidence="8">Protein toll-like</fullName>
    </submittedName>
</protein>
<dbReference type="InterPro" id="IPR035897">
    <property type="entry name" value="Toll_tir_struct_dom_sf"/>
</dbReference>
<dbReference type="Pfam" id="PF01582">
    <property type="entry name" value="TIR"/>
    <property type="match status" value="1"/>
</dbReference>
<evidence type="ECO:0000256" key="3">
    <source>
        <dbReference type="ARBA" id="ARBA00022729"/>
    </source>
</evidence>
<dbReference type="GeneID" id="115623783"/>
<dbReference type="SMART" id="SM00255">
    <property type="entry name" value="TIR"/>
    <property type="match status" value="1"/>
</dbReference>
<evidence type="ECO:0000256" key="4">
    <source>
        <dbReference type="ARBA" id="ARBA00022989"/>
    </source>
</evidence>
<dbReference type="OrthoDB" id="9985615at2759"/>
<sequence length="177" mass="20869">MYQHNLFHGLLRQHKKFDSEKKFDAFLAYSSADSKLIPEFVERLEKGSPKLRLCFYERNWPVGEVISDLILHSVESSKRTIILMTSNFLKSDWARFELITAIKATSKDKTLRLIIIMYPDVKSTKQLGRKINDYLIFTTYLKRNDPNFWNKLIYAMPHDTTEPEEGADEFELMRLPT</sequence>
<dbReference type="PROSITE" id="PS50104">
    <property type="entry name" value="TIR"/>
    <property type="match status" value="1"/>
</dbReference>
<organism evidence="7 8">
    <name type="scientific">Drosophila lebanonensis</name>
    <name type="common">Fruit fly</name>
    <name type="synonym">Scaptodrosophila lebanonensis</name>
    <dbReference type="NCBI Taxonomy" id="7225"/>
    <lineage>
        <taxon>Eukaryota</taxon>
        <taxon>Metazoa</taxon>
        <taxon>Ecdysozoa</taxon>
        <taxon>Arthropoda</taxon>
        <taxon>Hexapoda</taxon>
        <taxon>Insecta</taxon>
        <taxon>Pterygota</taxon>
        <taxon>Neoptera</taxon>
        <taxon>Endopterygota</taxon>
        <taxon>Diptera</taxon>
        <taxon>Brachycera</taxon>
        <taxon>Muscomorpha</taxon>
        <taxon>Ephydroidea</taxon>
        <taxon>Drosophilidae</taxon>
        <taxon>Scaptodrosophila</taxon>
    </lineage>
</organism>
<proteinExistence type="predicted"/>
<accession>A0A6J2TDW3</accession>
<feature type="domain" description="TIR" evidence="6">
    <location>
        <begin position="21"/>
        <end position="156"/>
    </location>
</feature>
<evidence type="ECO:0000313" key="7">
    <source>
        <dbReference type="Proteomes" id="UP000504634"/>
    </source>
</evidence>
<dbReference type="Proteomes" id="UP000504634">
    <property type="component" value="Unplaced"/>
</dbReference>
<evidence type="ECO:0000256" key="1">
    <source>
        <dbReference type="ARBA" id="ARBA00004370"/>
    </source>
</evidence>
<dbReference type="PANTHER" id="PTHR24365">
    <property type="entry name" value="TOLL-LIKE RECEPTOR"/>
    <property type="match status" value="1"/>
</dbReference>
<keyword evidence="5" id="KW-0472">Membrane</keyword>
<dbReference type="Gene3D" id="3.40.50.10140">
    <property type="entry name" value="Toll/interleukin-1 receptor homology (TIR) domain"/>
    <property type="match status" value="1"/>
</dbReference>
<keyword evidence="2" id="KW-0812">Transmembrane</keyword>
<name>A0A6J2TDW3_DROLE</name>
<dbReference type="GO" id="GO:0038023">
    <property type="term" value="F:signaling receptor activity"/>
    <property type="evidence" value="ECO:0007669"/>
    <property type="project" value="TreeGrafter"/>
</dbReference>
<dbReference type="GO" id="GO:0005886">
    <property type="term" value="C:plasma membrane"/>
    <property type="evidence" value="ECO:0007669"/>
    <property type="project" value="TreeGrafter"/>
</dbReference>
<evidence type="ECO:0000259" key="6">
    <source>
        <dbReference type="PROSITE" id="PS50104"/>
    </source>
</evidence>
<dbReference type="AlphaFoldDB" id="A0A6J2TDW3"/>